<dbReference type="GO" id="GO:0045037">
    <property type="term" value="P:protein import into chloroplast stroma"/>
    <property type="evidence" value="ECO:0007669"/>
    <property type="project" value="TreeGrafter"/>
</dbReference>
<protein>
    <submittedName>
        <fullName evidence="3">110 kDa translocon of chloroplast envelope inner membrane</fullName>
    </submittedName>
</protein>
<proteinExistence type="predicted"/>
<feature type="compositionally biased region" description="Acidic residues" evidence="1">
    <location>
        <begin position="62"/>
        <end position="82"/>
    </location>
</feature>
<feature type="compositionally biased region" description="Low complexity" evidence="1">
    <location>
        <begin position="749"/>
        <end position="763"/>
    </location>
</feature>
<evidence type="ECO:0000256" key="2">
    <source>
        <dbReference type="SAM" id="Phobius"/>
    </source>
</evidence>
<evidence type="ECO:0000313" key="3">
    <source>
        <dbReference type="EMBL" id="GBF94257.1"/>
    </source>
</evidence>
<comment type="caution">
    <text evidence="3">The sequence shown here is derived from an EMBL/GenBank/DDBJ whole genome shotgun (WGS) entry which is preliminary data.</text>
</comment>
<evidence type="ECO:0000256" key="1">
    <source>
        <dbReference type="SAM" id="MobiDB-lite"/>
    </source>
</evidence>
<dbReference type="InParanoid" id="A0A2V0PAR5"/>
<dbReference type="STRING" id="307507.A0A2V0PAR5"/>
<dbReference type="Pfam" id="PF16940">
    <property type="entry name" value="Tic110"/>
    <property type="match status" value="1"/>
</dbReference>
<dbReference type="EMBL" id="BDRX01000049">
    <property type="protein sequence ID" value="GBF94257.1"/>
    <property type="molecule type" value="Genomic_DNA"/>
</dbReference>
<dbReference type="InterPro" id="IPR031610">
    <property type="entry name" value="TIC110"/>
</dbReference>
<organism evidence="3 4">
    <name type="scientific">Raphidocelis subcapitata</name>
    <dbReference type="NCBI Taxonomy" id="307507"/>
    <lineage>
        <taxon>Eukaryota</taxon>
        <taxon>Viridiplantae</taxon>
        <taxon>Chlorophyta</taxon>
        <taxon>core chlorophytes</taxon>
        <taxon>Chlorophyceae</taxon>
        <taxon>CS clade</taxon>
        <taxon>Sphaeropleales</taxon>
        <taxon>Selenastraceae</taxon>
        <taxon>Raphidocelis</taxon>
    </lineage>
</organism>
<feature type="region of interest" description="Disordered" evidence="1">
    <location>
        <begin position="52"/>
        <end position="83"/>
    </location>
</feature>
<feature type="transmembrane region" description="Helical" evidence="2">
    <location>
        <begin position="139"/>
        <end position="157"/>
    </location>
</feature>
<keyword evidence="2" id="KW-0472">Membrane</keyword>
<accession>A0A2V0PAR5</accession>
<dbReference type="FunCoup" id="A0A2V0PAR5">
    <property type="interactions" value="589"/>
</dbReference>
<dbReference type="Proteomes" id="UP000247498">
    <property type="component" value="Unassembled WGS sequence"/>
</dbReference>
<dbReference type="OrthoDB" id="191196at2759"/>
<gene>
    <name evidence="3" type="ORF">Rsub_06527</name>
</gene>
<keyword evidence="2" id="KW-0812">Transmembrane</keyword>
<keyword evidence="2" id="KW-1133">Transmembrane helix</keyword>
<feature type="compositionally biased region" description="Low complexity" evidence="1">
    <location>
        <begin position="1104"/>
        <end position="1113"/>
    </location>
</feature>
<feature type="transmembrane region" description="Helical" evidence="2">
    <location>
        <begin position="107"/>
        <end position="132"/>
    </location>
</feature>
<feature type="compositionally biased region" description="Low complexity" evidence="1">
    <location>
        <begin position="707"/>
        <end position="719"/>
    </location>
</feature>
<sequence>MELHRIMAPMGMSSGLRPRPGGVRALAIARPAAARRLPLCGRPGRSRIVVWSAAAPQAPPTDGEDDAGEYEEDYWEEAEEEAPTGPFPAEIPMEPGSAALAAVPLALFYPAVLALAAGAGYVGVAVGAAAPVEPENRAAVGYVLGAAAVGAVIYGGVQAKKVRDRAAVVDLFNLLVGMEEPSDLTPDDVKAVGNKYGINLHKEQLEGLQQVFGQYLEHAVPSGDQQLRGDEAPKILAFKEALGLSDEEAAPVFIEVGRRLSRAGYEIKDRQEQFQQRKAFQRLIYLSYSVFGDQKAAFLLPWRRVFNLNDSQLFVARRDNAREIFNQKLQEEHGGDLPADRTALRELKEYQASVRLMDDVAEESVRTAARAHVERQLAAAVEQLRAPSKSRDMGRFVEEVKSALDYAQKLARLASEEDLVPGVALPTLRGGDWDGEARRRDARELYKAYCDEKVAREGAFTPAIESELKDLSAILCLSAKEAADARSEVAAVLYRRLLREEVTSRRIDAAASPAQVLGDLVGRSGFSPEAALELHKSLYRQKITQLVAKKKLTDADAQDLDRIRRILCIPSDAAKEVMRTTTGRVFEESLSEVLLAGARPLQPSDLDRVDQAIKDLKLDREVAKAVFADAARARLKAYAGQAVKDLKGDKKAAAVGLKRMVQFNSLVLTPLLECVSGTEAAKKELAELMAKAAEAAKKEEDEKKAADAASGAAEQGSSDAEAKPKGEAEAKADGGAEAKADAEPEAPADPEAAAAAAAAAAEAAAEEARRKAEENDPVKRVRKIMAASRGEFGEDEKKAQKEITLVDAVDKTVRAELYKTYLMYSMSGDVVELPVGGVIRKKTNTESRQQDMLRLQHLGDVLGMNQFEVAAVHQDLSEQAFKAQAQEVLRGTGAMSPERAAYLEEMRKQLSLPQDKADKIIREIRTEMVGATAALEEAGGQKWTTERVLEAHKEGIDVKKALEEPARRVLLRREMDKRLGDGRAQFDAKLLLQELPQILGIEQRRVDALVKELVGSRKRMLLVQAVSQHRQKRMGDAVTSLSNLISAYRAIPEKGGVGAVQWGEREELKDLFATYCAKAESQETADELASLFGLSEAERDEARAAAGAAAAAGGKRGADGEDDESWF</sequence>
<name>A0A2V0PAR5_9CHLO</name>
<dbReference type="AlphaFoldDB" id="A0A2V0PAR5"/>
<dbReference type="PANTHER" id="PTHR34935:SF3">
    <property type="entry name" value="PROTEIN TIC110, CHLOROPLASTIC"/>
    <property type="match status" value="1"/>
</dbReference>
<feature type="region of interest" description="Disordered" evidence="1">
    <location>
        <begin position="1103"/>
        <end position="1127"/>
    </location>
</feature>
<feature type="compositionally biased region" description="Basic and acidic residues" evidence="1">
    <location>
        <begin position="766"/>
        <end position="777"/>
    </location>
</feature>
<reference evidence="3 4" key="1">
    <citation type="journal article" date="2018" name="Sci. Rep.">
        <title>Raphidocelis subcapitata (=Pseudokirchneriella subcapitata) provides an insight into genome evolution and environmental adaptations in the Sphaeropleales.</title>
        <authorList>
            <person name="Suzuki S."/>
            <person name="Yamaguchi H."/>
            <person name="Nakajima N."/>
            <person name="Kawachi M."/>
        </authorList>
    </citation>
    <scope>NUCLEOTIDE SEQUENCE [LARGE SCALE GENOMIC DNA]</scope>
    <source>
        <strain evidence="3 4">NIES-35</strain>
    </source>
</reference>
<feature type="region of interest" description="Disordered" evidence="1">
    <location>
        <begin position="699"/>
        <end position="777"/>
    </location>
</feature>
<dbReference type="PANTHER" id="PTHR34935">
    <property type="entry name" value="PROTEIN TIC110, CHLOROPLASTIC"/>
    <property type="match status" value="1"/>
</dbReference>
<feature type="compositionally biased region" description="Basic and acidic residues" evidence="1">
    <location>
        <begin position="720"/>
        <end position="742"/>
    </location>
</feature>
<dbReference type="GO" id="GO:0061927">
    <property type="term" value="C:TOC-TIC supercomplex I"/>
    <property type="evidence" value="ECO:0007669"/>
    <property type="project" value="TreeGrafter"/>
</dbReference>
<keyword evidence="4" id="KW-1185">Reference proteome</keyword>
<evidence type="ECO:0000313" key="4">
    <source>
        <dbReference type="Proteomes" id="UP000247498"/>
    </source>
</evidence>